<dbReference type="Proteomes" id="UP001300502">
    <property type="component" value="Unassembled WGS sequence"/>
</dbReference>
<feature type="compositionally biased region" description="Low complexity" evidence="1">
    <location>
        <begin position="332"/>
        <end position="349"/>
    </location>
</feature>
<dbReference type="InterPro" id="IPR011993">
    <property type="entry name" value="PH-like_dom_sf"/>
</dbReference>
<proteinExistence type="predicted"/>
<feature type="compositionally biased region" description="Low complexity" evidence="1">
    <location>
        <begin position="233"/>
        <end position="242"/>
    </location>
</feature>
<sequence length="411" mass="46538">MLSGRQLVVVAISWEHKGSFGQTRRARFHCFQAPTGNIVLEHYVSEESMYEVFSNTFHAYRIDSTNPIIGIQFVSSMDAQYLAQIFSNVLALELHRKTLDENNNDDNFEQQEMNLGPKASVTCRSMNDLREIHREEMDTKAVSTASYSGRSVRERRRPLSSKSSLHHRTIESTQDNSLCETRNLDIVSNPNTATRIVPVERTPTSFTQEELGQKPLKVFPASQQTSELLDSNRSFSNSFSDRTVSGHQKASRRWRSQVPIEISRCTSSDKYSATNRRSCQLNTDDVSLPTVTSKLHSNESIMNHNSGHLSPIRVVDARCSSEKERNWVATESHSSSQQSISSSSDNSKSVTGRPEVKSPPQVVYENLLAELPYVAQEKIQDFIQSFLREGSFSPSTERLCKSQRMRIHPPD</sequence>
<dbReference type="Gene3D" id="2.30.29.30">
    <property type="entry name" value="Pleckstrin-homology domain (PH domain)/Phosphotyrosine-binding domain (PTB)"/>
    <property type="match status" value="1"/>
</dbReference>
<dbReference type="EMBL" id="JANCYU010000067">
    <property type="protein sequence ID" value="KAK4528616.1"/>
    <property type="molecule type" value="Genomic_DNA"/>
</dbReference>
<feature type="compositionally biased region" description="Basic residues" evidence="1">
    <location>
        <begin position="153"/>
        <end position="167"/>
    </location>
</feature>
<feature type="domain" description="WH1" evidence="2">
    <location>
        <begin position="1"/>
        <end position="93"/>
    </location>
</feature>
<dbReference type="PROSITE" id="PS50229">
    <property type="entry name" value="WH1"/>
    <property type="match status" value="1"/>
</dbReference>
<evidence type="ECO:0000256" key="1">
    <source>
        <dbReference type="SAM" id="MobiDB-lite"/>
    </source>
</evidence>
<dbReference type="SUPFAM" id="SSF50729">
    <property type="entry name" value="PH domain-like"/>
    <property type="match status" value="1"/>
</dbReference>
<dbReference type="InterPro" id="IPR000697">
    <property type="entry name" value="WH1/EVH1_dom"/>
</dbReference>
<protein>
    <recommendedName>
        <fullName evidence="2">WH1 domain-containing protein</fullName>
    </recommendedName>
</protein>
<evidence type="ECO:0000313" key="3">
    <source>
        <dbReference type="EMBL" id="KAK4528616.1"/>
    </source>
</evidence>
<organism evidence="3 4">
    <name type="scientific">Galdieria yellowstonensis</name>
    <dbReference type="NCBI Taxonomy" id="3028027"/>
    <lineage>
        <taxon>Eukaryota</taxon>
        <taxon>Rhodophyta</taxon>
        <taxon>Bangiophyceae</taxon>
        <taxon>Galdieriales</taxon>
        <taxon>Galdieriaceae</taxon>
        <taxon>Galdieria</taxon>
    </lineage>
</organism>
<evidence type="ECO:0000259" key="2">
    <source>
        <dbReference type="PROSITE" id="PS50229"/>
    </source>
</evidence>
<feature type="region of interest" description="Disordered" evidence="1">
    <location>
        <begin position="138"/>
        <end position="176"/>
    </location>
</feature>
<feature type="region of interest" description="Disordered" evidence="1">
    <location>
        <begin position="325"/>
        <end position="357"/>
    </location>
</feature>
<keyword evidence="4" id="KW-1185">Reference proteome</keyword>
<accession>A0AAV9IN92</accession>
<evidence type="ECO:0000313" key="4">
    <source>
        <dbReference type="Proteomes" id="UP001300502"/>
    </source>
</evidence>
<reference evidence="3 4" key="1">
    <citation type="submission" date="2022-07" db="EMBL/GenBank/DDBJ databases">
        <title>Genome-wide signatures of adaptation to extreme environments.</title>
        <authorList>
            <person name="Cho C.H."/>
            <person name="Yoon H.S."/>
        </authorList>
    </citation>
    <scope>NUCLEOTIDE SEQUENCE [LARGE SCALE GENOMIC DNA]</scope>
    <source>
        <strain evidence="3 4">108.79 E11</strain>
    </source>
</reference>
<feature type="region of interest" description="Disordered" evidence="1">
    <location>
        <begin position="233"/>
        <end position="255"/>
    </location>
</feature>
<name>A0AAV9IN92_9RHOD</name>
<comment type="caution">
    <text evidence="3">The sequence shown here is derived from an EMBL/GenBank/DDBJ whole genome shotgun (WGS) entry which is preliminary data.</text>
</comment>
<gene>
    <name evidence="3" type="ORF">GAYE_SCF62G6561</name>
</gene>
<dbReference type="AlphaFoldDB" id="A0AAV9IN92"/>